<dbReference type="EMBL" id="SMRT01000029">
    <property type="protein sequence ID" value="TDF91238.1"/>
    <property type="molecule type" value="Genomic_DNA"/>
</dbReference>
<keyword evidence="6" id="KW-0645">Protease</keyword>
<dbReference type="SMART" id="SM00382">
    <property type="entry name" value="AAA"/>
    <property type="match status" value="1"/>
</dbReference>
<dbReference type="InterPro" id="IPR027417">
    <property type="entry name" value="P-loop_NTPase"/>
</dbReference>
<keyword evidence="14" id="KW-1185">Reference proteome</keyword>
<feature type="transmembrane region" description="Helical" evidence="10">
    <location>
        <begin position="42"/>
        <end position="67"/>
    </location>
</feature>
<feature type="domain" description="ABC transmembrane type-1" evidence="12">
    <location>
        <begin position="43"/>
        <end position="325"/>
    </location>
</feature>
<evidence type="ECO:0000313" key="14">
    <source>
        <dbReference type="Proteomes" id="UP000295636"/>
    </source>
</evidence>
<dbReference type="RefSeq" id="WP_133236366.1">
    <property type="nucleotide sequence ID" value="NZ_SMRT01000029.1"/>
</dbReference>
<reference evidence="13 14" key="1">
    <citation type="submission" date="2019-03" db="EMBL/GenBank/DDBJ databases">
        <title>This is whole genome sequence of Paenibacillus sp MS74 strain.</title>
        <authorList>
            <person name="Trinh H.N."/>
        </authorList>
    </citation>
    <scope>NUCLEOTIDE SEQUENCE [LARGE SCALE GENOMIC DNA]</scope>
    <source>
        <strain evidence="13 14">MS74</strain>
    </source>
</reference>
<dbReference type="SUPFAM" id="SSF52540">
    <property type="entry name" value="P-loop containing nucleoside triphosphate hydrolases"/>
    <property type="match status" value="1"/>
</dbReference>
<dbReference type="GO" id="GO:0005524">
    <property type="term" value="F:ATP binding"/>
    <property type="evidence" value="ECO:0007669"/>
    <property type="project" value="UniProtKB-KW"/>
</dbReference>
<evidence type="ECO:0000313" key="13">
    <source>
        <dbReference type="EMBL" id="TDF91238.1"/>
    </source>
</evidence>
<dbReference type="CDD" id="cd07346">
    <property type="entry name" value="ABC_6TM_exporters"/>
    <property type="match status" value="1"/>
</dbReference>
<feature type="transmembrane region" description="Helical" evidence="10">
    <location>
        <begin position="79"/>
        <end position="104"/>
    </location>
</feature>
<dbReference type="InterPro" id="IPR017871">
    <property type="entry name" value="ABC_transporter-like_CS"/>
</dbReference>
<dbReference type="PANTHER" id="PTHR43394">
    <property type="entry name" value="ATP-DEPENDENT PERMEASE MDL1, MITOCHONDRIAL"/>
    <property type="match status" value="1"/>
</dbReference>
<sequence length="600" mass="67219">MPFAGGEFQQERERSDQVRRKIPLNDYTRLLSAYLKPQRKSIIGLSILLLAGIGMQLVNPQIIRYFIDTANIQSSMEPLWYAAGLFIAVSLAHQGITVAATYIGENVGWIATNKLRGDVAAHCMKLDMSFHKSHTSGAIIERVDGDINNLANFFSNFVVSLLSNLLLVAGMLVLLFREGWLVGVSMTLFVLFAIYAIQYIRQFAVPHWSNMRAMSSRFYGFLGEHLEGTEDTRANGATGYVMYRFHMLIREWLPLRIKAFFGWASMWITTLLVFTIGSAIAFAITALLWRQGAMTIGTVYMIFYYTELMAKPIEKIRTEMEDLQKADASIVRIRELLQTESAIRDGVGVPLPSGPLTVGFNSVEFGYEDELTTLQGIDFRLEKGKVLGVLGRTGSGKTTLARLLLRFYDPRMGAICLDDIDIRDTTLHDLRGRVGLVTQHIEIFQGTVRDNLTLFQDGIPDRNIIEVLEELGLGDWYHALPSGLDSRLESGGGGLSAGEAQLISFARVFLSDPGLIILDEASSRLDPATEQKMEKAINRLLVNRTCIIIAHRLATIQRADSILILEEGRMIEYGDRTRLAADTRSRYNYMLQVGMEEMLA</sequence>
<keyword evidence="5" id="KW-0547">Nucleotide-binding</keyword>
<dbReference type="PROSITE" id="PS00211">
    <property type="entry name" value="ABC_TRANSPORTER_1"/>
    <property type="match status" value="1"/>
</dbReference>
<keyword evidence="6" id="KW-0378">Hydrolase</keyword>
<dbReference type="InterPro" id="IPR039421">
    <property type="entry name" value="Type_1_exporter"/>
</dbReference>
<dbReference type="InterPro" id="IPR011527">
    <property type="entry name" value="ABC1_TM_dom"/>
</dbReference>
<evidence type="ECO:0000259" key="12">
    <source>
        <dbReference type="PROSITE" id="PS50929"/>
    </source>
</evidence>
<evidence type="ECO:0000259" key="11">
    <source>
        <dbReference type="PROSITE" id="PS50893"/>
    </source>
</evidence>
<dbReference type="GO" id="GO:0005886">
    <property type="term" value="C:plasma membrane"/>
    <property type="evidence" value="ECO:0007669"/>
    <property type="project" value="UniProtKB-SubCell"/>
</dbReference>
<evidence type="ECO:0000256" key="6">
    <source>
        <dbReference type="ARBA" id="ARBA00022807"/>
    </source>
</evidence>
<keyword evidence="7 13" id="KW-0067">ATP-binding</keyword>
<keyword evidence="8 10" id="KW-1133">Transmembrane helix</keyword>
<name>A0A4R5K9X7_9BACL</name>
<accession>A0A4R5K9X7</accession>
<organism evidence="13 14">
    <name type="scientific">Paenibacillus piri</name>
    <dbReference type="NCBI Taxonomy" id="2547395"/>
    <lineage>
        <taxon>Bacteria</taxon>
        <taxon>Bacillati</taxon>
        <taxon>Bacillota</taxon>
        <taxon>Bacilli</taxon>
        <taxon>Bacillales</taxon>
        <taxon>Paenibacillaceae</taxon>
        <taxon>Paenibacillus</taxon>
    </lineage>
</organism>
<dbReference type="AlphaFoldDB" id="A0A4R5K9X7"/>
<dbReference type="GO" id="GO:0015421">
    <property type="term" value="F:ABC-type oligopeptide transporter activity"/>
    <property type="evidence" value="ECO:0007669"/>
    <property type="project" value="TreeGrafter"/>
</dbReference>
<dbReference type="FunFam" id="3.40.50.300:FF:000299">
    <property type="entry name" value="ABC transporter ATP-binding protein/permease"/>
    <property type="match status" value="1"/>
</dbReference>
<feature type="transmembrane region" description="Helical" evidence="10">
    <location>
        <begin position="180"/>
        <end position="200"/>
    </location>
</feature>
<comment type="caution">
    <text evidence="13">The sequence shown here is derived from an EMBL/GenBank/DDBJ whole genome shotgun (WGS) entry which is preliminary data.</text>
</comment>
<proteinExistence type="predicted"/>
<feature type="domain" description="ABC transporter" evidence="11">
    <location>
        <begin position="358"/>
        <end position="592"/>
    </location>
</feature>
<comment type="subcellular location">
    <subcellularLocation>
        <location evidence="1">Cell membrane</location>
        <topology evidence="1">Multi-pass membrane protein</topology>
    </subcellularLocation>
</comment>
<dbReference type="Gene3D" id="1.20.1560.10">
    <property type="entry name" value="ABC transporter type 1, transmembrane domain"/>
    <property type="match status" value="1"/>
</dbReference>
<dbReference type="Proteomes" id="UP000295636">
    <property type="component" value="Unassembled WGS sequence"/>
</dbReference>
<keyword evidence="4 10" id="KW-0812">Transmembrane</keyword>
<dbReference type="InterPro" id="IPR003439">
    <property type="entry name" value="ABC_transporter-like_ATP-bd"/>
</dbReference>
<evidence type="ECO:0000256" key="3">
    <source>
        <dbReference type="ARBA" id="ARBA00022475"/>
    </source>
</evidence>
<evidence type="ECO:0000256" key="10">
    <source>
        <dbReference type="SAM" id="Phobius"/>
    </source>
</evidence>
<dbReference type="InterPro" id="IPR003593">
    <property type="entry name" value="AAA+_ATPase"/>
</dbReference>
<dbReference type="Pfam" id="PF00664">
    <property type="entry name" value="ABC_membrane"/>
    <property type="match status" value="1"/>
</dbReference>
<keyword evidence="2" id="KW-0813">Transport</keyword>
<keyword evidence="9 10" id="KW-0472">Membrane</keyword>
<feature type="transmembrane region" description="Helical" evidence="10">
    <location>
        <begin position="260"/>
        <end position="282"/>
    </location>
</feature>
<keyword evidence="6" id="KW-0788">Thiol protease</keyword>
<protein>
    <submittedName>
        <fullName evidence="13">ABC transporter ATP-binding protein</fullName>
    </submittedName>
</protein>
<evidence type="ECO:0000256" key="7">
    <source>
        <dbReference type="ARBA" id="ARBA00022840"/>
    </source>
</evidence>
<feature type="transmembrane region" description="Helical" evidence="10">
    <location>
        <begin position="150"/>
        <end position="174"/>
    </location>
</feature>
<dbReference type="PROSITE" id="PS50929">
    <property type="entry name" value="ABC_TM1F"/>
    <property type="match status" value="1"/>
</dbReference>
<keyword evidence="3" id="KW-1003">Cell membrane</keyword>
<evidence type="ECO:0000256" key="2">
    <source>
        <dbReference type="ARBA" id="ARBA00022448"/>
    </source>
</evidence>
<dbReference type="GO" id="GO:0008234">
    <property type="term" value="F:cysteine-type peptidase activity"/>
    <property type="evidence" value="ECO:0007669"/>
    <property type="project" value="UniProtKB-KW"/>
</dbReference>
<dbReference type="PROSITE" id="PS50893">
    <property type="entry name" value="ABC_TRANSPORTER_2"/>
    <property type="match status" value="1"/>
</dbReference>
<dbReference type="Pfam" id="PF00005">
    <property type="entry name" value="ABC_tran"/>
    <property type="match status" value="1"/>
</dbReference>
<evidence type="ECO:0000256" key="8">
    <source>
        <dbReference type="ARBA" id="ARBA00022989"/>
    </source>
</evidence>
<dbReference type="GO" id="GO:0016887">
    <property type="term" value="F:ATP hydrolysis activity"/>
    <property type="evidence" value="ECO:0007669"/>
    <property type="project" value="InterPro"/>
</dbReference>
<evidence type="ECO:0000256" key="4">
    <source>
        <dbReference type="ARBA" id="ARBA00022692"/>
    </source>
</evidence>
<evidence type="ECO:0000256" key="1">
    <source>
        <dbReference type="ARBA" id="ARBA00004651"/>
    </source>
</evidence>
<dbReference type="SUPFAM" id="SSF90123">
    <property type="entry name" value="ABC transporter transmembrane region"/>
    <property type="match status" value="1"/>
</dbReference>
<gene>
    <name evidence="13" type="ORF">E1757_33210</name>
</gene>
<dbReference type="Gene3D" id="3.40.50.300">
    <property type="entry name" value="P-loop containing nucleotide triphosphate hydrolases"/>
    <property type="match status" value="1"/>
</dbReference>
<dbReference type="PANTHER" id="PTHR43394:SF1">
    <property type="entry name" value="ATP-BINDING CASSETTE SUB-FAMILY B MEMBER 10, MITOCHONDRIAL"/>
    <property type="match status" value="1"/>
</dbReference>
<dbReference type="OrthoDB" id="9806127at2"/>
<evidence type="ECO:0000256" key="5">
    <source>
        <dbReference type="ARBA" id="ARBA00022741"/>
    </source>
</evidence>
<dbReference type="InterPro" id="IPR036640">
    <property type="entry name" value="ABC1_TM_sf"/>
</dbReference>
<evidence type="ECO:0000256" key="9">
    <source>
        <dbReference type="ARBA" id="ARBA00023136"/>
    </source>
</evidence>